<proteinExistence type="predicted"/>
<dbReference type="PANTHER" id="PTHR30352">
    <property type="entry name" value="PYRUVATE FORMATE-LYASE-ACTIVATING ENZYME"/>
    <property type="match status" value="1"/>
</dbReference>
<evidence type="ECO:0000256" key="4">
    <source>
        <dbReference type="ARBA" id="ARBA00022723"/>
    </source>
</evidence>
<name>A0A2N3IDI3_9BACT</name>
<dbReference type="PANTHER" id="PTHR30352:SF13">
    <property type="entry name" value="GLYCYL-RADICAL ENZYME ACTIVATING ENZYME YJJW-RELATED"/>
    <property type="match status" value="1"/>
</dbReference>
<evidence type="ECO:0000256" key="5">
    <source>
        <dbReference type="ARBA" id="ARBA00023004"/>
    </source>
</evidence>
<dbReference type="InterPro" id="IPR034457">
    <property type="entry name" value="Organic_radical-activating"/>
</dbReference>
<dbReference type="Pfam" id="PF04055">
    <property type="entry name" value="Radical_SAM"/>
    <property type="match status" value="1"/>
</dbReference>
<dbReference type="SUPFAM" id="SSF102114">
    <property type="entry name" value="Radical SAM enzymes"/>
    <property type="match status" value="1"/>
</dbReference>
<protein>
    <submittedName>
        <fullName evidence="8">Anaerobic ribonucleoside-triphosphate reductase activating protein</fullName>
    </submittedName>
</protein>
<accession>A0A2N3IDI3</accession>
<dbReference type="NCBIfam" id="TIGR02495">
    <property type="entry name" value="NrdG2"/>
    <property type="match status" value="1"/>
</dbReference>
<evidence type="ECO:0000259" key="7">
    <source>
        <dbReference type="PROSITE" id="PS51918"/>
    </source>
</evidence>
<keyword evidence="4" id="KW-0479">Metal-binding</keyword>
<dbReference type="GO" id="GO:0046872">
    <property type="term" value="F:metal ion binding"/>
    <property type="evidence" value="ECO:0007669"/>
    <property type="project" value="UniProtKB-KW"/>
</dbReference>
<evidence type="ECO:0000256" key="1">
    <source>
        <dbReference type="ARBA" id="ARBA00001966"/>
    </source>
</evidence>
<dbReference type="InterPro" id="IPR013785">
    <property type="entry name" value="Aldolase_TIM"/>
</dbReference>
<keyword evidence="3" id="KW-0949">S-adenosyl-L-methionine</keyword>
<dbReference type="SFLD" id="SFLDG01067">
    <property type="entry name" value="SPASM/twitch_domain_containing"/>
    <property type="match status" value="1"/>
</dbReference>
<reference evidence="8 9" key="1">
    <citation type="journal article" date="2017" name="Front. Microbiol.">
        <title>Labilibaculum manganireducens gen. nov., sp. nov. and Labilibaculum filiforme sp. nov., Novel Bacteroidetes Isolated from Subsurface Sediments of the Baltic Sea.</title>
        <authorList>
            <person name="Vandieken V."/>
            <person name="Marshall I.P."/>
            <person name="Niemann H."/>
            <person name="Engelen B."/>
            <person name="Cypionka H."/>
        </authorList>
    </citation>
    <scope>NUCLEOTIDE SEQUENCE [LARGE SCALE GENOMIC DNA]</scope>
    <source>
        <strain evidence="8 9">59.10-2M</strain>
    </source>
</reference>
<dbReference type="Proteomes" id="UP000233618">
    <property type="component" value="Unassembled WGS sequence"/>
</dbReference>
<dbReference type="InterPro" id="IPR007197">
    <property type="entry name" value="rSAM"/>
</dbReference>
<dbReference type="Gene3D" id="3.20.20.70">
    <property type="entry name" value="Aldolase class I"/>
    <property type="match status" value="1"/>
</dbReference>
<evidence type="ECO:0000256" key="2">
    <source>
        <dbReference type="ARBA" id="ARBA00022485"/>
    </source>
</evidence>
<dbReference type="GO" id="GO:0003824">
    <property type="term" value="F:catalytic activity"/>
    <property type="evidence" value="ECO:0007669"/>
    <property type="project" value="InterPro"/>
</dbReference>
<dbReference type="InterPro" id="IPR012840">
    <property type="entry name" value="NrdG2"/>
</dbReference>
<gene>
    <name evidence="8" type="ORF">BZG01_03845</name>
</gene>
<dbReference type="SFLD" id="SFLDS00029">
    <property type="entry name" value="Radical_SAM"/>
    <property type="match status" value="1"/>
</dbReference>
<dbReference type="EMBL" id="MVDE01000004">
    <property type="protein sequence ID" value="PKQ68360.1"/>
    <property type="molecule type" value="Genomic_DNA"/>
</dbReference>
<feature type="domain" description="Radical SAM core" evidence="7">
    <location>
        <begin position="13"/>
        <end position="231"/>
    </location>
</feature>
<keyword evidence="2" id="KW-0004">4Fe-4S</keyword>
<dbReference type="GO" id="GO:0051539">
    <property type="term" value="F:4 iron, 4 sulfur cluster binding"/>
    <property type="evidence" value="ECO:0007669"/>
    <property type="project" value="UniProtKB-KW"/>
</dbReference>
<dbReference type="CDD" id="cd01335">
    <property type="entry name" value="Radical_SAM"/>
    <property type="match status" value="1"/>
</dbReference>
<comment type="cofactor">
    <cofactor evidence="1">
        <name>[4Fe-4S] cluster</name>
        <dbReference type="ChEBI" id="CHEBI:49883"/>
    </cofactor>
</comment>
<keyword evidence="6" id="KW-0411">Iron-sulfur</keyword>
<organism evidence="8 9">
    <name type="scientific">Labilibaculum manganireducens</name>
    <dbReference type="NCBI Taxonomy" id="1940525"/>
    <lineage>
        <taxon>Bacteria</taxon>
        <taxon>Pseudomonadati</taxon>
        <taxon>Bacteroidota</taxon>
        <taxon>Bacteroidia</taxon>
        <taxon>Marinilabiliales</taxon>
        <taxon>Marinifilaceae</taxon>
        <taxon>Labilibaculum</taxon>
    </lineage>
</organism>
<evidence type="ECO:0000313" key="9">
    <source>
        <dbReference type="Proteomes" id="UP000233618"/>
    </source>
</evidence>
<dbReference type="AlphaFoldDB" id="A0A2N3IDI3"/>
<evidence type="ECO:0000256" key="3">
    <source>
        <dbReference type="ARBA" id="ARBA00022691"/>
    </source>
</evidence>
<sequence>MQISGFIKNSLIDYHGKMASVIFTQGCNMACRFCHNWELISKYHPMGDSVDETEVLNYLRKAKGFIDALVITGGEPTVQPDLVAFIRKVKALGLFVKLDTNGTNPKLLRILMQQNLIDYVAMDLKTVPELSAYKGIVGNQFTEIQLMNVKKSIAILKDSPIAVEFRTTLIRECHSETDIRKMCEVLKGDYKYTLQSFSAVKVLDLSFANYSGYTHLEVEEIIKSNKDLNGNICQLD</sequence>
<keyword evidence="9" id="KW-1185">Reference proteome</keyword>
<comment type="caution">
    <text evidence="8">The sequence shown here is derived from an EMBL/GenBank/DDBJ whole genome shotgun (WGS) entry which is preliminary data.</text>
</comment>
<dbReference type="RefSeq" id="WP_101308519.1">
    <property type="nucleotide sequence ID" value="NZ_MVDE01000004.1"/>
</dbReference>
<dbReference type="InterPro" id="IPR058240">
    <property type="entry name" value="rSAM_sf"/>
</dbReference>
<evidence type="ECO:0000313" key="8">
    <source>
        <dbReference type="EMBL" id="PKQ68360.1"/>
    </source>
</evidence>
<evidence type="ECO:0000256" key="6">
    <source>
        <dbReference type="ARBA" id="ARBA00023014"/>
    </source>
</evidence>
<keyword evidence="5" id="KW-0408">Iron</keyword>
<dbReference type="PROSITE" id="PS51918">
    <property type="entry name" value="RADICAL_SAM"/>
    <property type="match status" value="1"/>
</dbReference>
<dbReference type="SFLD" id="SFLDG01094">
    <property type="entry name" value="Uncharacterised_Radical_SAM_Su"/>
    <property type="match status" value="1"/>
</dbReference>